<proteinExistence type="predicted"/>
<keyword evidence="1" id="KW-0732">Signal</keyword>
<evidence type="ECO:0000313" key="3">
    <source>
        <dbReference type="EMBL" id="KAF1964515.1"/>
    </source>
</evidence>
<dbReference type="EMBL" id="ML976785">
    <property type="protein sequence ID" value="KAF1964515.1"/>
    <property type="molecule type" value="Genomic_DNA"/>
</dbReference>
<feature type="domain" description="DUF7907" evidence="2">
    <location>
        <begin position="24"/>
        <end position="205"/>
    </location>
</feature>
<keyword evidence="4" id="KW-1185">Reference proteome</keyword>
<name>A0A6A5UI30_9PLEO</name>
<organism evidence="3 4">
    <name type="scientific">Bimuria novae-zelandiae CBS 107.79</name>
    <dbReference type="NCBI Taxonomy" id="1447943"/>
    <lineage>
        <taxon>Eukaryota</taxon>
        <taxon>Fungi</taxon>
        <taxon>Dikarya</taxon>
        <taxon>Ascomycota</taxon>
        <taxon>Pezizomycotina</taxon>
        <taxon>Dothideomycetes</taxon>
        <taxon>Pleosporomycetidae</taxon>
        <taxon>Pleosporales</taxon>
        <taxon>Massarineae</taxon>
        <taxon>Didymosphaeriaceae</taxon>
        <taxon>Bimuria</taxon>
    </lineage>
</organism>
<dbReference type="AlphaFoldDB" id="A0A6A5UI30"/>
<reference evidence="3" key="1">
    <citation type="journal article" date="2020" name="Stud. Mycol.">
        <title>101 Dothideomycetes genomes: a test case for predicting lifestyles and emergence of pathogens.</title>
        <authorList>
            <person name="Haridas S."/>
            <person name="Albert R."/>
            <person name="Binder M."/>
            <person name="Bloem J."/>
            <person name="Labutti K."/>
            <person name="Salamov A."/>
            <person name="Andreopoulos B."/>
            <person name="Baker S."/>
            <person name="Barry K."/>
            <person name="Bills G."/>
            <person name="Bluhm B."/>
            <person name="Cannon C."/>
            <person name="Castanera R."/>
            <person name="Culley D."/>
            <person name="Daum C."/>
            <person name="Ezra D."/>
            <person name="Gonzalez J."/>
            <person name="Henrissat B."/>
            <person name="Kuo A."/>
            <person name="Liang C."/>
            <person name="Lipzen A."/>
            <person name="Lutzoni F."/>
            <person name="Magnuson J."/>
            <person name="Mondo S."/>
            <person name="Nolan M."/>
            <person name="Ohm R."/>
            <person name="Pangilinan J."/>
            <person name="Park H.-J."/>
            <person name="Ramirez L."/>
            <person name="Alfaro M."/>
            <person name="Sun H."/>
            <person name="Tritt A."/>
            <person name="Yoshinaga Y."/>
            <person name="Zwiers L.-H."/>
            <person name="Turgeon B."/>
            <person name="Goodwin S."/>
            <person name="Spatafora J."/>
            <person name="Crous P."/>
            <person name="Grigoriev I."/>
        </authorList>
    </citation>
    <scope>NUCLEOTIDE SEQUENCE</scope>
    <source>
        <strain evidence="3">CBS 107.79</strain>
    </source>
</reference>
<evidence type="ECO:0000313" key="4">
    <source>
        <dbReference type="Proteomes" id="UP000800036"/>
    </source>
</evidence>
<evidence type="ECO:0000259" key="2">
    <source>
        <dbReference type="Pfam" id="PF25484"/>
    </source>
</evidence>
<protein>
    <recommendedName>
        <fullName evidence="2">DUF7907 domain-containing protein</fullName>
    </recommendedName>
</protein>
<feature type="signal peptide" evidence="1">
    <location>
        <begin position="1"/>
        <end position="18"/>
    </location>
</feature>
<dbReference type="Proteomes" id="UP000800036">
    <property type="component" value="Unassembled WGS sequence"/>
</dbReference>
<dbReference type="InterPro" id="IPR057229">
    <property type="entry name" value="DUF7907"/>
</dbReference>
<evidence type="ECO:0000256" key="1">
    <source>
        <dbReference type="SAM" id="SignalP"/>
    </source>
</evidence>
<accession>A0A6A5UI30</accession>
<dbReference type="OrthoDB" id="3515453at2759"/>
<dbReference type="Pfam" id="PF25484">
    <property type="entry name" value="DUF7907"/>
    <property type="match status" value="1"/>
</dbReference>
<sequence>MKLALPTLTLGLAALTSAQYDIESKPFRLVLSSKDKTVDGQTLSACHVGAAIESLCLSGVPSTSKPDFIPAATFRFNTSSTVGTPSAPAGGVPGVLTYKLNATPPIPSSLQFSYDPTTDFALPLLFPGTGASTQTLAFDSKNRLNVQGYVDYTTSPPTAGEYKPYYRWYACLTYFSVYEYENLVWALGDGKPETPGCAKVDVKRVFI</sequence>
<gene>
    <name evidence="3" type="ORF">BU23DRAFT_561870</name>
</gene>
<feature type="chain" id="PRO_5025368712" description="DUF7907 domain-containing protein" evidence="1">
    <location>
        <begin position="19"/>
        <end position="207"/>
    </location>
</feature>